<gene>
    <name evidence="3" type="ORF">GCM10008964_22550</name>
</gene>
<reference evidence="4" key="1">
    <citation type="journal article" date="2019" name="Int. J. Syst. Evol. Microbiol.">
        <title>The Global Catalogue of Microorganisms (GCM) 10K type strain sequencing project: providing services to taxonomists for standard genome sequencing and annotation.</title>
        <authorList>
            <consortium name="The Broad Institute Genomics Platform"/>
            <consortium name="The Broad Institute Genome Sequencing Center for Infectious Disease"/>
            <person name="Wu L."/>
            <person name="Ma J."/>
        </authorList>
    </citation>
    <scope>NUCLEOTIDE SEQUENCE [LARGE SCALE GENOMIC DNA]</scope>
    <source>
        <strain evidence="4">JCM 6886</strain>
    </source>
</reference>
<dbReference type="Proteomes" id="UP001501476">
    <property type="component" value="Unassembled WGS sequence"/>
</dbReference>
<sequence>MINEEIRRAKQAKQQRLLIGIIIVLSLIVVTGLVLFSLNNVRFNSNPSAEEPTPDKQATPQKIEEPKNEEDIAALRQAYLDAFSFYENTLKPQLEKIDIDSWDKTLAETLKSQEQTAVDTFGAGQYAKAKQAIDTLTQTAEKTLTDSEAAFEQAMQKAQAAYDNYDYQPARLAIDDVLIHKADSTEAKALEQKIEKIPQIVELNEAIRVARNENNPSKELSLIEDLLKIEPDREEMKQRANVLRTQLAESRYNQAISQAYKAIEQRQAGNARQALKQAQQIYSNRPENKEVSAALATLESQLRFEEHVAAADKAQNADNWEVTKQELSAALKERPANKDLIDRLNQAKRIVEIDQNIQSLLQNPYRLNNPAVKATADINVIQAESFSAQSPSLAKAAQQLKSTINAVNTPVNVNVISDGKTFVSVRGVGKVGETTGKTIQLKPGTYSFEGKREGYRSKLIEVSIPLNRSDVQVIVIADERI</sequence>
<evidence type="ECO:0008006" key="5">
    <source>
        <dbReference type="Google" id="ProtNLM"/>
    </source>
</evidence>
<keyword evidence="2" id="KW-0472">Membrane</keyword>
<dbReference type="EMBL" id="BAAADG010000018">
    <property type="protein sequence ID" value="GAA0230908.1"/>
    <property type="molecule type" value="Genomic_DNA"/>
</dbReference>
<keyword evidence="2" id="KW-0812">Transmembrane</keyword>
<keyword evidence="2" id="KW-1133">Transmembrane helix</keyword>
<comment type="caution">
    <text evidence="3">The sequence shown here is derived from an EMBL/GenBank/DDBJ whole genome shotgun (WGS) entry which is preliminary data.</text>
</comment>
<evidence type="ECO:0000313" key="3">
    <source>
        <dbReference type="EMBL" id="GAA0230908.1"/>
    </source>
</evidence>
<dbReference type="Gene3D" id="1.25.40.10">
    <property type="entry name" value="Tetratricopeptide repeat domain"/>
    <property type="match status" value="1"/>
</dbReference>
<accession>A0ABP3DEV0</accession>
<organism evidence="3 4">
    <name type="scientific">Methylophaga marina</name>
    <dbReference type="NCBI Taxonomy" id="45495"/>
    <lineage>
        <taxon>Bacteria</taxon>
        <taxon>Pseudomonadati</taxon>
        <taxon>Pseudomonadota</taxon>
        <taxon>Gammaproteobacteria</taxon>
        <taxon>Thiotrichales</taxon>
        <taxon>Piscirickettsiaceae</taxon>
        <taxon>Methylophaga</taxon>
    </lineage>
</organism>
<protein>
    <recommendedName>
        <fullName evidence="5">PEGA domain-containing protein</fullName>
    </recommendedName>
</protein>
<evidence type="ECO:0000256" key="2">
    <source>
        <dbReference type="SAM" id="Phobius"/>
    </source>
</evidence>
<keyword evidence="4" id="KW-1185">Reference proteome</keyword>
<evidence type="ECO:0000256" key="1">
    <source>
        <dbReference type="SAM" id="MobiDB-lite"/>
    </source>
</evidence>
<evidence type="ECO:0000313" key="4">
    <source>
        <dbReference type="Proteomes" id="UP001501476"/>
    </source>
</evidence>
<proteinExistence type="predicted"/>
<dbReference type="RefSeq" id="WP_286305842.1">
    <property type="nucleotide sequence ID" value="NZ_AP027741.1"/>
</dbReference>
<name>A0ABP3DEV0_9GAMM</name>
<feature type="transmembrane region" description="Helical" evidence="2">
    <location>
        <begin position="17"/>
        <end position="38"/>
    </location>
</feature>
<dbReference type="InterPro" id="IPR011990">
    <property type="entry name" value="TPR-like_helical_dom_sf"/>
</dbReference>
<feature type="region of interest" description="Disordered" evidence="1">
    <location>
        <begin position="45"/>
        <end position="66"/>
    </location>
</feature>